<dbReference type="InParanoid" id="A0A4W3HHH8"/>
<dbReference type="GO" id="GO:0005814">
    <property type="term" value="C:centriole"/>
    <property type="evidence" value="ECO:0007669"/>
    <property type="project" value="TreeGrafter"/>
</dbReference>
<dbReference type="PANTHER" id="PTHR31516">
    <property type="entry name" value="STABILIZER OF AXONEMAL MICROTUBULES 2"/>
    <property type="match status" value="1"/>
</dbReference>
<dbReference type="GO" id="GO:0036126">
    <property type="term" value="C:sperm flagellum"/>
    <property type="evidence" value="ECO:0007669"/>
    <property type="project" value="TreeGrafter"/>
</dbReference>
<dbReference type="InterPro" id="IPR033336">
    <property type="entry name" value="SAXO1/2"/>
</dbReference>
<dbReference type="STRING" id="7868.ENSCMIP00000016508"/>
<dbReference type="Ensembl" id="ENSCMIT00000016839.1">
    <property type="protein sequence ID" value="ENSCMIP00000016508.1"/>
    <property type="gene ID" value="ENSCMIG00000007955.1"/>
</dbReference>
<evidence type="ECO:0000256" key="1">
    <source>
        <dbReference type="ARBA" id="ARBA00008738"/>
    </source>
</evidence>
<dbReference type="Proteomes" id="UP000314986">
    <property type="component" value="Unassembled WGS sequence"/>
</dbReference>
<dbReference type="GO" id="GO:0008017">
    <property type="term" value="F:microtubule binding"/>
    <property type="evidence" value="ECO:0007669"/>
    <property type="project" value="InterPro"/>
</dbReference>
<dbReference type="GO" id="GO:0036064">
    <property type="term" value="C:ciliary basal body"/>
    <property type="evidence" value="ECO:0007669"/>
    <property type="project" value="TreeGrafter"/>
</dbReference>
<dbReference type="OMA" id="HVDICPA"/>
<dbReference type="GO" id="GO:0005879">
    <property type="term" value="C:axonemal microtubule"/>
    <property type="evidence" value="ECO:0007669"/>
    <property type="project" value="TreeGrafter"/>
</dbReference>
<reference evidence="3" key="3">
    <citation type="journal article" date="2014" name="Nature">
        <title>Elephant shark genome provides unique insights into gnathostome evolution.</title>
        <authorList>
            <consortium name="International Elephant Shark Genome Sequencing Consortium"/>
            <person name="Venkatesh B."/>
            <person name="Lee A.P."/>
            <person name="Ravi V."/>
            <person name="Maurya A.K."/>
            <person name="Lian M.M."/>
            <person name="Swann J.B."/>
            <person name="Ohta Y."/>
            <person name="Flajnik M.F."/>
            <person name="Sutoh Y."/>
            <person name="Kasahara M."/>
            <person name="Hoon S."/>
            <person name="Gangu V."/>
            <person name="Roy S.W."/>
            <person name="Irimia M."/>
            <person name="Korzh V."/>
            <person name="Kondrychyn I."/>
            <person name="Lim Z.W."/>
            <person name="Tay B.H."/>
            <person name="Tohari S."/>
            <person name="Kong K.W."/>
            <person name="Ho S."/>
            <person name="Lorente-Galdos B."/>
            <person name="Quilez J."/>
            <person name="Marques-Bonet T."/>
            <person name="Raney B.J."/>
            <person name="Ingham P.W."/>
            <person name="Tay A."/>
            <person name="Hillier L.W."/>
            <person name="Minx P."/>
            <person name="Boehm T."/>
            <person name="Wilson R.K."/>
            <person name="Brenner S."/>
            <person name="Warren W.C."/>
        </authorList>
    </citation>
    <scope>NUCLEOTIDE SEQUENCE [LARGE SCALE GENOMIC DNA]</scope>
</reference>
<dbReference type="Pfam" id="PF05217">
    <property type="entry name" value="SAXO1-2"/>
    <property type="match status" value="1"/>
</dbReference>
<name>A0A4W3HHH8_CALMI</name>
<proteinExistence type="inferred from homology"/>
<protein>
    <submittedName>
        <fullName evidence="2">Protein FAM154B-like</fullName>
    </submittedName>
</protein>
<sequence length="487" mass="57042">MYVSFVPVNYIVLRHRCPHLPTAIYENTNKRCFITEYLDKYVPYENFKPRESYRPREEYQRHQGNMQSLTTFRADYVPHDIHARPGRILQEFKQPQGTMDLDTTYKQDFNYRSSYPSATTRPQEQKWSSRARMETIPTYKDHYKPWEISKRETAKPEYTFRPPSMKFGNLTTFQDDYQYKGLVPQQSFKPSNATRLSSKPFEDLTNYRQHYIPYIYEARKRHEKEPYKPSEQTFDDLTTHRRDFKGQSGELTKLIRPENTNVNSNQPFYDLTEFRDKYKAWTVEPPTLHKSADYMVPEDKMNLTTTSQANFVGHNVQPFVSARPLPHPSRHSIPFEGISTMKEDYKPWNCTREPMIKPQGELEKPTGKFEDTTTFKAHYLPLPIGLTHRFKPHNSFASSSVPLDSGTTYRFSYTPKQIVVCPASFPVPPGYEYEKTDRLGHKFFRPLYEGEDGHPNPLHTTMDWVSDAQGPDKAIIEGSPDEAITAA</sequence>
<evidence type="ECO:0000313" key="2">
    <source>
        <dbReference type="Ensembl" id="ENSCMIP00000016508.1"/>
    </source>
</evidence>
<dbReference type="PANTHER" id="PTHR31516:SF17">
    <property type="entry name" value="STABILIZER OF AXONEMAL MICROTUBULES 2"/>
    <property type="match status" value="1"/>
</dbReference>
<reference evidence="2" key="4">
    <citation type="submission" date="2025-08" db="UniProtKB">
        <authorList>
            <consortium name="Ensembl"/>
        </authorList>
    </citation>
    <scope>IDENTIFICATION</scope>
</reference>
<evidence type="ECO:0000313" key="3">
    <source>
        <dbReference type="Proteomes" id="UP000314986"/>
    </source>
</evidence>
<organism evidence="2 3">
    <name type="scientific">Callorhinchus milii</name>
    <name type="common">Ghost shark</name>
    <dbReference type="NCBI Taxonomy" id="7868"/>
    <lineage>
        <taxon>Eukaryota</taxon>
        <taxon>Metazoa</taxon>
        <taxon>Chordata</taxon>
        <taxon>Craniata</taxon>
        <taxon>Vertebrata</taxon>
        <taxon>Chondrichthyes</taxon>
        <taxon>Holocephali</taxon>
        <taxon>Chimaeriformes</taxon>
        <taxon>Callorhinchidae</taxon>
        <taxon>Callorhinchus</taxon>
    </lineage>
</organism>
<reference evidence="3" key="2">
    <citation type="journal article" date="2007" name="PLoS Biol.">
        <title>Survey sequencing and comparative analysis of the elephant shark (Callorhinchus milii) genome.</title>
        <authorList>
            <person name="Venkatesh B."/>
            <person name="Kirkness E.F."/>
            <person name="Loh Y.H."/>
            <person name="Halpern A.L."/>
            <person name="Lee A.P."/>
            <person name="Johnson J."/>
            <person name="Dandona N."/>
            <person name="Viswanathan L.D."/>
            <person name="Tay A."/>
            <person name="Venter J.C."/>
            <person name="Strausberg R.L."/>
            <person name="Brenner S."/>
        </authorList>
    </citation>
    <scope>NUCLEOTIDE SEQUENCE [LARGE SCALE GENOMIC DNA]</scope>
</reference>
<reference evidence="3" key="1">
    <citation type="journal article" date="2006" name="Science">
        <title>Ancient noncoding elements conserved in the human genome.</title>
        <authorList>
            <person name="Venkatesh B."/>
            <person name="Kirkness E.F."/>
            <person name="Loh Y.H."/>
            <person name="Halpern A.L."/>
            <person name="Lee A.P."/>
            <person name="Johnson J."/>
            <person name="Dandona N."/>
            <person name="Viswanathan L.D."/>
            <person name="Tay A."/>
            <person name="Venter J.C."/>
            <person name="Strausberg R.L."/>
            <person name="Brenner S."/>
        </authorList>
    </citation>
    <scope>NUCLEOTIDE SEQUENCE [LARGE SCALE GENOMIC DNA]</scope>
</reference>
<keyword evidence="3" id="KW-1185">Reference proteome</keyword>
<reference evidence="2" key="5">
    <citation type="submission" date="2025-09" db="UniProtKB">
        <authorList>
            <consortium name="Ensembl"/>
        </authorList>
    </citation>
    <scope>IDENTIFICATION</scope>
</reference>
<dbReference type="GeneTree" id="ENSGT00390000007252"/>
<dbReference type="AlphaFoldDB" id="A0A4W3HHH8"/>
<accession>A0A4W3HHH8</accession>
<comment type="similarity">
    <text evidence="1">Belongs to the FAM154 family.</text>
</comment>